<name>A0A401RYL1_CHIPU</name>
<dbReference type="SUPFAM" id="SSF47943">
    <property type="entry name" value="Retrovirus capsid protein, N-terminal core domain"/>
    <property type="match status" value="1"/>
</dbReference>
<gene>
    <name evidence="1" type="ORF">chiPu_0001629</name>
</gene>
<organism evidence="1 2">
    <name type="scientific">Chiloscyllium punctatum</name>
    <name type="common">Brownbanded bambooshark</name>
    <name type="synonym">Hemiscyllium punctatum</name>
    <dbReference type="NCBI Taxonomy" id="137246"/>
    <lineage>
        <taxon>Eukaryota</taxon>
        <taxon>Metazoa</taxon>
        <taxon>Chordata</taxon>
        <taxon>Craniata</taxon>
        <taxon>Vertebrata</taxon>
        <taxon>Chondrichthyes</taxon>
        <taxon>Elasmobranchii</taxon>
        <taxon>Galeomorphii</taxon>
        <taxon>Galeoidea</taxon>
        <taxon>Orectolobiformes</taxon>
        <taxon>Hemiscylliidae</taxon>
        <taxon>Chiloscyllium</taxon>
    </lineage>
</organism>
<dbReference type="InterPro" id="IPR008919">
    <property type="entry name" value="Retrov_capsid_N"/>
</dbReference>
<accession>A0A401RYL1</accession>
<protein>
    <submittedName>
        <fullName evidence="1">Uncharacterized protein</fullName>
    </submittedName>
</protein>
<dbReference type="Gene3D" id="1.10.375.10">
    <property type="entry name" value="Human Immunodeficiency Virus Type 1 Capsid Protein"/>
    <property type="match status" value="1"/>
</dbReference>
<proteinExistence type="predicted"/>
<dbReference type="AlphaFoldDB" id="A0A401RYL1"/>
<reference evidence="1 2" key="1">
    <citation type="journal article" date="2018" name="Nat. Ecol. Evol.">
        <title>Shark genomes provide insights into elasmobranch evolution and the origin of vertebrates.</title>
        <authorList>
            <person name="Hara Y"/>
            <person name="Yamaguchi K"/>
            <person name="Onimaru K"/>
            <person name="Kadota M"/>
            <person name="Koyanagi M"/>
            <person name="Keeley SD"/>
            <person name="Tatsumi K"/>
            <person name="Tanaka K"/>
            <person name="Motone F"/>
            <person name="Kageyama Y"/>
            <person name="Nozu R"/>
            <person name="Adachi N"/>
            <person name="Nishimura O"/>
            <person name="Nakagawa R"/>
            <person name="Tanegashima C"/>
            <person name="Kiyatake I"/>
            <person name="Matsumoto R"/>
            <person name="Murakumo K"/>
            <person name="Nishida K"/>
            <person name="Terakita A"/>
            <person name="Kuratani S"/>
            <person name="Sato K"/>
            <person name="Hyodo S Kuraku.S."/>
        </authorList>
    </citation>
    <scope>NUCLEOTIDE SEQUENCE [LARGE SCALE GENOMIC DNA]</scope>
</reference>
<dbReference type="GO" id="GO:0016032">
    <property type="term" value="P:viral process"/>
    <property type="evidence" value="ECO:0007669"/>
    <property type="project" value="InterPro"/>
</dbReference>
<dbReference type="Proteomes" id="UP000287033">
    <property type="component" value="Unassembled WGS sequence"/>
</dbReference>
<evidence type="ECO:0000313" key="1">
    <source>
        <dbReference type="EMBL" id="GCC23235.1"/>
    </source>
</evidence>
<comment type="caution">
    <text evidence="1">The sequence shown here is derived from an EMBL/GenBank/DDBJ whole genome shotgun (WGS) entry which is preliminary data.</text>
</comment>
<keyword evidence="2" id="KW-1185">Reference proteome</keyword>
<sequence>MKYPLSGHIPRRELLNPQAGAAGQNATIHVYCPWKPHEIMSILSNAPDHHKAPQQFVDFLNNMIKVSDNTVQDLWALIQHTFTNTEFARFTERIGYNDFAALTNAVAQDQQRQNDILAAASAILAKPIDLTLILELHLKSKDSAEDFLEHLTYYESCSGARALNFHVVNGKYNSDVELSAALSVPPRQLPESCFNCGDPYH</sequence>
<dbReference type="EMBL" id="BEZZ01000024">
    <property type="protein sequence ID" value="GCC23235.1"/>
    <property type="molecule type" value="Genomic_DNA"/>
</dbReference>
<evidence type="ECO:0000313" key="2">
    <source>
        <dbReference type="Proteomes" id="UP000287033"/>
    </source>
</evidence>